<evidence type="ECO:0000256" key="2">
    <source>
        <dbReference type="ARBA" id="ARBA00010219"/>
    </source>
</evidence>
<dbReference type="PROSITE" id="PS01326">
    <property type="entry name" value="DAP_EPIMERASE"/>
    <property type="match status" value="1"/>
</dbReference>
<comment type="function">
    <text evidence="8">Catalyzes the stereoinversion of LL-2,6-diaminopimelate (L,L-DAP) to meso-diaminopimelate (meso-DAP), a precursor of L-lysine and an essential component of the bacterial peptidoglycan.</text>
</comment>
<dbReference type="GO" id="GO:0008837">
    <property type="term" value="F:diaminopimelate epimerase activity"/>
    <property type="evidence" value="ECO:0007669"/>
    <property type="project" value="UniProtKB-UniRule"/>
</dbReference>
<comment type="subcellular location">
    <subcellularLocation>
        <location evidence="8">Cytoplasm</location>
    </subcellularLocation>
</comment>
<dbReference type="RefSeq" id="WP_035906760.1">
    <property type="nucleotide sequence ID" value="NZ_AOJP01000007.1"/>
</dbReference>
<proteinExistence type="inferred from homology"/>
<evidence type="ECO:0000256" key="4">
    <source>
        <dbReference type="ARBA" id="ARBA00022605"/>
    </source>
</evidence>
<accession>A0A017H4X8</accession>
<dbReference type="AlphaFoldDB" id="A0A017H4X8"/>
<dbReference type="InterPro" id="IPR018510">
    <property type="entry name" value="DAP_epimerase_AS"/>
</dbReference>
<keyword evidence="6 8" id="KW-0413">Isomerase</keyword>
<dbReference type="Pfam" id="PF01678">
    <property type="entry name" value="DAP_epimerase"/>
    <property type="match status" value="2"/>
</dbReference>
<organism evidence="9 10">
    <name type="scientific">Fusobacterium necrophorum subsp. funduliforme B35</name>
    <dbReference type="NCBI Taxonomy" id="1226633"/>
    <lineage>
        <taxon>Bacteria</taxon>
        <taxon>Fusobacteriati</taxon>
        <taxon>Fusobacteriota</taxon>
        <taxon>Fusobacteriia</taxon>
        <taxon>Fusobacteriales</taxon>
        <taxon>Fusobacteriaceae</taxon>
        <taxon>Fusobacterium</taxon>
    </lineage>
</organism>
<evidence type="ECO:0000313" key="9">
    <source>
        <dbReference type="EMBL" id="KID48919.1"/>
    </source>
</evidence>
<dbReference type="Proteomes" id="UP000031184">
    <property type="component" value="Unassembled WGS sequence"/>
</dbReference>
<evidence type="ECO:0000256" key="1">
    <source>
        <dbReference type="ARBA" id="ARBA00005196"/>
    </source>
</evidence>
<dbReference type="UniPathway" id="UPA00034">
    <property type="reaction ID" value="UER00025"/>
</dbReference>
<dbReference type="EMBL" id="AUZI01000019">
    <property type="protein sequence ID" value="KID48919.1"/>
    <property type="molecule type" value="Genomic_DNA"/>
</dbReference>
<dbReference type="Gene3D" id="3.10.310.10">
    <property type="entry name" value="Diaminopimelate Epimerase, Chain A, domain 1"/>
    <property type="match status" value="2"/>
</dbReference>
<evidence type="ECO:0000256" key="3">
    <source>
        <dbReference type="ARBA" id="ARBA00013080"/>
    </source>
</evidence>
<comment type="similarity">
    <text evidence="2 8">Belongs to the diaminopimelate epimerase family.</text>
</comment>
<feature type="binding site" evidence="8">
    <location>
        <position position="185"/>
    </location>
    <ligand>
        <name>substrate</name>
    </ligand>
</feature>
<evidence type="ECO:0000256" key="5">
    <source>
        <dbReference type="ARBA" id="ARBA00023154"/>
    </source>
</evidence>
<keyword evidence="5 8" id="KW-0457">Lysine biosynthesis</keyword>
<dbReference type="PANTHER" id="PTHR31689:SF0">
    <property type="entry name" value="DIAMINOPIMELATE EPIMERASE"/>
    <property type="match status" value="1"/>
</dbReference>
<dbReference type="PATRIC" id="fig|1226633.4.peg.1504"/>
<reference evidence="9 10" key="1">
    <citation type="submission" date="2013-08" db="EMBL/GenBank/DDBJ databases">
        <title>An opportunistic ruminal bacterium that causes liver abscesses in cattle.</title>
        <authorList>
            <person name="Benahmed F.H."/>
            <person name="Rasmussen M."/>
            <person name="Harbottle H."/>
            <person name="Soppet D."/>
            <person name="Nagaraja T.G."/>
            <person name="Davidson M."/>
        </authorList>
    </citation>
    <scope>NUCLEOTIDE SEQUENCE [LARGE SCALE GENOMIC DNA]</scope>
    <source>
        <strain evidence="9 10">B35</strain>
    </source>
</reference>
<dbReference type="EC" id="5.1.1.7" evidence="3 8"/>
<feature type="binding site" evidence="8">
    <location>
        <position position="62"/>
    </location>
    <ligand>
        <name>substrate</name>
    </ligand>
</feature>
<gene>
    <name evidence="8" type="primary">dapF</name>
    <name evidence="9" type="ORF">C095_07465</name>
</gene>
<dbReference type="GO" id="GO:0005829">
    <property type="term" value="C:cytosol"/>
    <property type="evidence" value="ECO:0007669"/>
    <property type="project" value="TreeGrafter"/>
</dbReference>
<comment type="caution">
    <text evidence="9">The sequence shown here is derived from an EMBL/GenBank/DDBJ whole genome shotgun (WGS) entry which is preliminary data.</text>
</comment>
<feature type="active site" description="Proton acceptor" evidence="8">
    <location>
        <position position="212"/>
    </location>
</feature>
<comment type="caution">
    <text evidence="8">Lacks conserved residue(s) required for the propagation of feature annotation.</text>
</comment>
<comment type="catalytic activity">
    <reaction evidence="7 8">
        <text>(2S,6S)-2,6-diaminopimelate = meso-2,6-diaminopimelate</text>
        <dbReference type="Rhea" id="RHEA:15393"/>
        <dbReference type="ChEBI" id="CHEBI:57609"/>
        <dbReference type="ChEBI" id="CHEBI:57791"/>
        <dbReference type="EC" id="5.1.1.7"/>
    </reaction>
</comment>
<comment type="pathway">
    <text evidence="1 8">Amino-acid biosynthesis; L-lysine biosynthesis via DAP pathway; DL-2,6-diaminopimelate from LL-2,6-diaminopimelate: step 1/1.</text>
</comment>
<feature type="active site" description="Proton donor" evidence="8">
    <location>
        <position position="71"/>
    </location>
</feature>
<feature type="site" description="Could be important to modulate the pK values of the two catalytic cysteine residues" evidence="8">
    <location>
        <position position="153"/>
    </location>
</feature>
<evidence type="ECO:0000256" key="8">
    <source>
        <dbReference type="HAMAP-Rule" id="MF_00197"/>
    </source>
</evidence>
<dbReference type="PANTHER" id="PTHR31689">
    <property type="entry name" value="DIAMINOPIMELATE EPIMERASE, CHLOROPLASTIC"/>
    <property type="match status" value="1"/>
</dbReference>
<keyword evidence="4 8" id="KW-0028">Amino-acid biosynthesis</keyword>
<feature type="binding site" evidence="8">
    <location>
        <begin position="203"/>
        <end position="204"/>
    </location>
    <ligand>
        <name>substrate</name>
    </ligand>
</feature>
<dbReference type="InterPro" id="IPR001653">
    <property type="entry name" value="DAP_epimerase_DapF"/>
</dbReference>
<protein>
    <recommendedName>
        <fullName evidence="3 8">Diaminopimelate epimerase</fullName>
        <shortName evidence="8">DAP epimerase</shortName>
        <ecNumber evidence="3 8">5.1.1.7</ecNumber>
    </recommendedName>
    <alternativeName>
        <fullName evidence="8">PLP-independent amino acid racemase</fullName>
    </alternativeName>
</protein>
<evidence type="ECO:0000256" key="6">
    <source>
        <dbReference type="ARBA" id="ARBA00023235"/>
    </source>
</evidence>
<feature type="binding site" evidence="8">
    <location>
        <begin position="72"/>
        <end position="73"/>
    </location>
    <ligand>
        <name>substrate</name>
    </ligand>
</feature>
<sequence length="267" mass="30338">MKFWKMEAAGNDFVIFDGRNRKIREINKLAKKLCDRHFGIGADGILFCESSSIADMKMNYYNSDGSRGEMCGNGIRCLSRYMYENEIVGKTTMTIETDNGVKEIVLTVDEKNQVSSVQVKMGKAEWEKEFQEERVEIEGREFVFYRVTVGVPHIAILVEDFMKDEELNYWGSRLEKHPLFPKKTNVNFVKLLNAKEVQIKTWERGAGRTLGCSTGCSSCGVILQHLQKISGEAHFYTEGGDVFVEVKDDVVMIYGKANFVFAGDIDV</sequence>
<name>A0A017H4X8_9FUSO</name>
<feature type="site" description="Could be important to modulate the pK values of the two catalytic cysteine residues" evidence="8">
    <location>
        <position position="203"/>
    </location>
</feature>
<dbReference type="SUPFAM" id="SSF54506">
    <property type="entry name" value="Diaminopimelate epimerase-like"/>
    <property type="match status" value="2"/>
</dbReference>
<dbReference type="GO" id="GO:0009089">
    <property type="term" value="P:lysine biosynthetic process via diaminopimelate"/>
    <property type="evidence" value="ECO:0007669"/>
    <property type="project" value="UniProtKB-UniRule"/>
</dbReference>
<keyword evidence="8" id="KW-0963">Cytoplasm</keyword>
<evidence type="ECO:0000256" key="7">
    <source>
        <dbReference type="ARBA" id="ARBA00051712"/>
    </source>
</evidence>
<feature type="binding site" evidence="8">
    <location>
        <position position="11"/>
    </location>
    <ligand>
        <name>substrate</name>
    </ligand>
</feature>
<dbReference type="HAMAP" id="MF_00197">
    <property type="entry name" value="DAP_epimerase"/>
    <property type="match status" value="1"/>
</dbReference>
<dbReference type="OrthoDB" id="9805408at2"/>
<comment type="subunit">
    <text evidence="8">Homodimer.</text>
</comment>
<dbReference type="NCBIfam" id="TIGR00652">
    <property type="entry name" value="DapF"/>
    <property type="match status" value="1"/>
</dbReference>
<evidence type="ECO:0000313" key="10">
    <source>
        <dbReference type="Proteomes" id="UP000031184"/>
    </source>
</evidence>